<organism evidence="2 3">
    <name type="scientific">Chara braunii</name>
    <name type="common">Braun's stonewort</name>
    <dbReference type="NCBI Taxonomy" id="69332"/>
    <lineage>
        <taxon>Eukaryota</taxon>
        <taxon>Viridiplantae</taxon>
        <taxon>Streptophyta</taxon>
        <taxon>Charophyceae</taxon>
        <taxon>Charales</taxon>
        <taxon>Characeae</taxon>
        <taxon>Chara</taxon>
    </lineage>
</organism>
<protein>
    <recommendedName>
        <fullName evidence="1">Dilute domain-containing protein</fullName>
    </recommendedName>
</protein>
<evidence type="ECO:0000259" key="1">
    <source>
        <dbReference type="PROSITE" id="PS51126"/>
    </source>
</evidence>
<dbReference type="OrthoDB" id="6108017at2759"/>
<dbReference type="AlphaFoldDB" id="A0A388MCU2"/>
<evidence type="ECO:0000313" key="2">
    <source>
        <dbReference type="EMBL" id="GBG92315.1"/>
    </source>
</evidence>
<dbReference type="PANTHER" id="PTHR16027:SF6">
    <property type="entry name" value="DILUTE DOMAIN-CONTAINING PROTEIN"/>
    <property type="match status" value="1"/>
</dbReference>
<dbReference type="EMBL" id="BFEA01001032">
    <property type="protein sequence ID" value="GBG92315.1"/>
    <property type="molecule type" value="Genomic_DNA"/>
</dbReference>
<dbReference type="InterPro" id="IPR052072">
    <property type="entry name" value="Vascular_dev_regulator"/>
</dbReference>
<reference evidence="2 3" key="1">
    <citation type="journal article" date="2018" name="Cell">
        <title>The Chara Genome: Secondary Complexity and Implications for Plant Terrestrialization.</title>
        <authorList>
            <person name="Nishiyama T."/>
            <person name="Sakayama H."/>
            <person name="Vries J.D."/>
            <person name="Buschmann H."/>
            <person name="Saint-Marcoux D."/>
            <person name="Ullrich K.K."/>
            <person name="Haas F.B."/>
            <person name="Vanderstraeten L."/>
            <person name="Becker D."/>
            <person name="Lang D."/>
            <person name="Vosolsobe S."/>
            <person name="Rombauts S."/>
            <person name="Wilhelmsson P.K.I."/>
            <person name="Janitza P."/>
            <person name="Kern R."/>
            <person name="Heyl A."/>
            <person name="Rumpler F."/>
            <person name="Villalobos L.I.A.C."/>
            <person name="Clay J.M."/>
            <person name="Skokan R."/>
            <person name="Toyoda A."/>
            <person name="Suzuki Y."/>
            <person name="Kagoshima H."/>
            <person name="Schijlen E."/>
            <person name="Tajeshwar N."/>
            <person name="Catarino B."/>
            <person name="Hetherington A.J."/>
            <person name="Saltykova A."/>
            <person name="Bonnot C."/>
            <person name="Breuninger H."/>
            <person name="Symeonidi A."/>
            <person name="Radhakrishnan G.V."/>
            <person name="Van Nieuwerburgh F."/>
            <person name="Deforce D."/>
            <person name="Chang C."/>
            <person name="Karol K.G."/>
            <person name="Hedrich R."/>
            <person name="Ulvskov P."/>
            <person name="Glockner G."/>
            <person name="Delwiche C.F."/>
            <person name="Petrasek J."/>
            <person name="Van de Peer Y."/>
            <person name="Friml J."/>
            <person name="Beilby M."/>
            <person name="Dolan L."/>
            <person name="Kohara Y."/>
            <person name="Sugano S."/>
            <person name="Fujiyama A."/>
            <person name="Delaux P.-M."/>
            <person name="Quint M."/>
            <person name="TheiBen G."/>
            <person name="Hagemann M."/>
            <person name="Harholt J."/>
            <person name="Dunand C."/>
            <person name="Zachgo S."/>
            <person name="Langdale J."/>
            <person name="Maumus F."/>
            <person name="Straeten D.V.D."/>
            <person name="Gould S.B."/>
            <person name="Rensing S.A."/>
        </authorList>
    </citation>
    <scope>NUCLEOTIDE SEQUENCE [LARGE SCALE GENOMIC DNA]</scope>
    <source>
        <strain evidence="2 3">S276</strain>
    </source>
</reference>
<dbReference type="Pfam" id="PF01843">
    <property type="entry name" value="DIL"/>
    <property type="match status" value="1"/>
</dbReference>
<gene>
    <name evidence="2" type="ORF">CBR_g55084</name>
</gene>
<name>A0A388MCU2_CHABU</name>
<dbReference type="InterPro" id="IPR002710">
    <property type="entry name" value="Dilute_dom"/>
</dbReference>
<dbReference type="OMA" id="QWICEAS"/>
<dbReference type="STRING" id="69332.A0A388MCU2"/>
<comment type="caution">
    <text evidence="2">The sequence shown here is derived from an EMBL/GenBank/DDBJ whole genome shotgun (WGS) entry which is preliminary data.</text>
</comment>
<dbReference type="PANTHER" id="PTHR16027">
    <property type="entry name" value="DILUTE DOMAIN-CONTAINING PROTEIN YPR089W"/>
    <property type="match status" value="1"/>
</dbReference>
<dbReference type="PROSITE" id="PS51126">
    <property type="entry name" value="DILUTE"/>
    <property type="match status" value="1"/>
</dbReference>
<sequence length="320" mass="36421">MPRGTLVSTKGAVGASFSQPPMEHAWCGEAKYPALLFKQQLAASVEKVYGLLRDSLKKDLIPVISQCIKAPKRTRSFSGSAKQPSSSEQSSTNWHAMIKIMTENMNILREKRVPPSLIRHLFTQTFAFINVHLFNSLLLRRECCSMSNGMYMREGIMQLAQWFRATGTMYAGSSWEELQHIRQAVEFLVYQRKPKATLDEIMRKLCPDLSVQQLYRISTMFWDEKYQTKTVSPEVMSMLRTLMMQATTDESCTESGNSFLLEDNTTIPFSIDDVSTSTSDVDVMNVQPPALLRNLSSFYFLKPLRKRHASLSTPDRSAKE</sequence>
<dbReference type="SMART" id="SM01132">
    <property type="entry name" value="DIL"/>
    <property type="match status" value="1"/>
</dbReference>
<keyword evidence="3" id="KW-1185">Reference proteome</keyword>
<evidence type="ECO:0000313" key="3">
    <source>
        <dbReference type="Proteomes" id="UP000265515"/>
    </source>
</evidence>
<dbReference type="Gramene" id="GBG92315">
    <property type="protein sequence ID" value="GBG92315"/>
    <property type="gene ID" value="CBR_g55084"/>
</dbReference>
<proteinExistence type="predicted"/>
<accession>A0A388MCU2</accession>
<dbReference type="Proteomes" id="UP000265515">
    <property type="component" value="Unassembled WGS sequence"/>
</dbReference>
<feature type="domain" description="Dilute" evidence="1">
    <location>
        <begin position="15"/>
        <end position="245"/>
    </location>
</feature>